<dbReference type="AlphaFoldDB" id="A0A1R2CPJ5"/>
<evidence type="ECO:0000313" key="1">
    <source>
        <dbReference type="EMBL" id="OMJ90936.1"/>
    </source>
</evidence>
<evidence type="ECO:0000313" key="2">
    <source>
        <dbReference type="Proteomes" id="UP000187209"/>
    </source>
</evidence>
<name>A0A1R2CPJ5_9CILI</name>
<sequence>MTKYKDDLTNIPIKFPNINRTARLSFFDRVSNEYTKLCLTGCKKRIEEKYFKKIPRRSKLSTIKAMREIALGTDFVDDDNSEYFLD</sequence>
<accession>A0A1R2CPJ5</accession>
<keyword evidence="2" id="KW-1185">Reference proteome</keyword>
<proteinExistence type="predicted"/>
<dbReference type="Proteomes" id="UP000187209">
    <property type="component" value="Unassembled WGS sequence"/>
</dbReference>
<reference evidence="1 2" key="1">
    <citation type="submission" date="2016-11" db="EMBL/GenBank/DDBJ databases">
        <title>The macronuclear genome of Stentor coeruleus: a giant cell with tiny introns.</title>
        <authorList>
            <person name="Slabodnick M."/>
            <person name="Ruby J.G."/>
            <person name="Reiff S.B."/>
            <person name="Swart E.C."/>
            <person name="Gosai S."/>
            <person name="Prabakaran S."/>
            <person name="Witkowska E."/>
            <person name="Larue G.E."/>
            <person name="Fisher S."/>
            <person name="Freeman R.M."/>
            <person name="Gunawardena J."/>
            <person name="Chu W."/>
            <person name="Stover N.A."/>
            <person name="Gregory B.D."/>
            <person name="Nowacki M."/>
            <person name="Derisi J."/>
            <person name="Roy S.W."/>
            <person name="Marshall W.F."/>
            <person name="Sood P."/>
        </authorList>
    </citation>
    <scope>NUCLEOTIDE SEQUENCE [LARGE SCALE GENOMIC DNA]</scope>
    <source>
        <strain evidence="1">WM001</strain>
    </source>
</reference>
<protein>
    <submittedName>
        <fullName evidence="1">Uncharacterized protein</fullName>
    </submittedName>
</protein>
<comment type="caution">
    <text evidence="1">The sequence shown here is derived from an EMBL/GenBank/DDBJ whole genome shotgun (WGS) entry which is preliminary data.</text>
</comment>
<dbReference type="EMBL" id="MPUH01000092">
    <property type="protein sequence ID" value="OMJ90936.1"/>
    <property type="molecule type" value="Genomic_DNA"/>
</dbReference>
<gene>
    <name evidence="1" type="ORF">SteCoe_6602</name>
</gene>
<organism evidence="1 2">
    <name type="scientific">Stentor coeruleus</name>
    <dbReference type="NCBI Taxonomy" id="5963"/>
    <lineage>
        <taxon>Eukaryota</taxon>
        <taxon>Sar</taxon>
        <taxon>Alveolata</taxon>
        <taxon>Ciliophora</taxon>
        <taxon>Postciliodesmatophora</taxon>
        <taxon>Heterotrichea</taxon>
        <taxon>Heterotrichida</taxon>
        <taxon>Stentoridae</taxon>
        <taxon>Stentor</taxon>
    </lineage>
</organism>